<evidence type="ECO:0000256" key="1">
    <source>
        <dbReference type="SAM" id="Coils"/>
    </source>
</evidence>
<organism evidence="4 5">
    <name type="scientific">Zophobas morio</name>
    <dbReference type="NCBI Taxonomy" id="2755281"/>
    <lineage>
        <taxon>Eukaryota</taxon>
        <taxon>Metazoa</taxon>
        <taxon>Ecdysozoa</taxon>
        <taxon>Arthropoda</taxon>
        <taxon>Hexapoda</taxon>
        <taxon>Insecta</taxon>
        <taxon>Pterygota</taxon>
        <taxon>Neoptera</taxon>
        <taxon>Endopterygota</taxon>
        <taxon>Coleoptera</taxon>
        <taxon>Polyphaga</taxon>
        <taxon>Cucujiformia</taxon>
        <taxon>Tenebrionidae</taxon>
        <taxon>Zophobas</taxon>
    </lineage>
</organism>
<dbReference type="Proteomes" id="UP001168821">
    <property type="component" value="Unassembled WGS sequence"/>
</dbReference>
<comment type="caution">
    <text evidence="4">The sequence shown here is derived from an EMBL/GenBank/DDBJ whole genome shotgun (WGS) entry which is preliminary data.</text>
</comment>
<sequence length="489" mass="55893">MSDDIILLSSDDECESPPPKKIKPAGFEFDVFEKLNKLTDIIAVPCPEKKQFVQKIEESRLTIVIESDEKNFAGKENENNIVNLTDESLEECADEQKDVNTSSDCLIVASDSETEENLAPPPNPSSPKQPDQNREEQNGIEQNGHANHETSPELEPKPALKTSTVENDDLLNRPSTSKASDAHKLLDEFLETCAKSLKGSKYESKVLPKFPKIKNNFDKCDSIHGEPNLRKMLQEYISTAKISAPEAVVAFQRMYSYLLDNINGDAIEVPEEHLKKLKILEKTCKKLLKRLKILENAEVNFEDEDDSTYMQIDRYSKRLNQVYAKYCQLLERSPYAGRLLHERIQFVSSKYNEINRAITKSYKNNKFPSYHEIEKCIRKCVAKHNLGLSEGEIKEESKQCFTKMGNLLQMRRKKELYEVHCGFIALNEDPANTDENLKSKLQDSLQEGDKKMKQVVDKYAQMQENNVSVELSEDSDDSNYKESDSEPEV</sequence>
<gene>
    <name evidence="4" type="ORF">Zmor_020324</name>
</gene>
<dbReference type="Gene3D" id="1.20.58.2170">
    <property type="match status" value="1"/>
</dbReference>
<dbReference type="GO" id="GO:0050681">
    <property type="term" value="F:nuclear androgen receptor binding"/>
    <property type="evidence" value="ECO:0007669"/>
    <property type="project" value="TreeGrafter"/>
</dbReference>
<evidence type="ECO:0000256" key="2">
    <source>
        <dbReference type="SAM" id="MobiDB-lite"/>
    </source>
</evidence>
<protein>
    <recommendedName>
        <fullName evidence="3">Daxx histone-binding domain-containing protein</fullName>
    </recommendedName>
</protein>
<dbReference type="Pfam" id="PF20920">
    <property type="entry name" value="DAXX_hist_bd"/>
    <property type="match status" value="1"/>
</dbReference>
<dbReference type="GO" id="GO:0042393">
    <property type="term" value="F:histone binding"/>
    <property type="evidence" value="ECO:0007669"/>
    <property type="project" value="InterPro"/>
</dbReference>
<keyword evidence="5" id="KW-1185">Reference proteome</keyword>
<feature type="compositionally biased region" description="Basic and acidic residues" evidence="2">
    <location>
        <begin position="478"/>
        <end position="489"/>
    </location>
</feature>
<dbReference type="PANTHER" id="PTHR12766">
    <property type="entry name" value="DEATH DOMAIN-ASSOCIATED PROTEIN 6 DAXX"/>
    <property type="match status" value="1"/>
</dbReference>
<dbReference type="InterPro" id="IPR046426">
    <property type="entry name" value="DAXX_histone-bd_sf"/>
</dbReference>
<reference evidence="4" key="1">
    <citation type="journal article" date="2023" name="G3 (Bethesda)">
        <title>Whole genome assemblies of Zophobas morio and Tenebrio molitor.</title>
        <authorList>
            <person name="Kaur S."/>
            <person name="Stinson S.A."/>
            <person name="diCenzo G.C."/>
        </authorList>
    </citation>
    <scope>NUCLEOTIDE SEQUENCE</scope>
    <source>
        <strain evidence="4">QUZm001</strain>
    </source>
</reference>
<proteinExistence type="predicted"/>
<dbReference type="PANTHER" id="PTHR12766:SF7">
    <property type="entry name" value="DEATH DOMAIN-ASSOCIATED PROTEIN 6"/>
    <property type="match status" value="1"/>
</dbReference>
<feature type="region of interest" description="Disordered" evidence="2">
    <location>
        <begin position="1"/>
        <end position="20"/>
    </location>
</feature>
<name>A0AA38I3E3_9CUCU</name>
<feature type="domain" description="Daxx histone-binding" evidence="3">
    <location>
        <begin position="379"/>
        <end position="461"/>
    </location>
</feature>
<feature type="region of interest" description="Disordered" evidence="2">
    <location>
        <begin position="465"/>
        <end position="489"/>
    </location>
</feature>
<feature type="coiled-coil region" evidence="1">
    <location>
        <begin position="277"/>
        <end position="304"/>
    </location>
</feature>
<feature type="compositionally biased region" description="Basic and acidic residues" evidence="2">
    <location>
        <begin position="146"/>
        <end position="158"/>
    </location>
</feature>
<feature type="region of interest" description="Disordered" evidence="2">
    <location>
        <begin position="112"/>
        <end position="179"/>
    </location>
</feature>
<dbReference type="GO" id="GO:0003713">
    <property type="term" value="F:transcription coactivator activity"/>
    <property type="evidence" value="ECO:0007669"/>
    <property type="project" value="TreeGrafter"/>
</dbReference>
<accession>A0AA38I3E3</accession>
<evidence type="ECO:0000313" key="5">
    <source>
        <dbReference type="Proteomes" id="UP001168821"/>
    </source>
</evidence>
<dbReference type="EMBL" id="JALNTZ010000006">
    <property type="protein sequence ID" value="KAJ3648528.1"/>
    <property type="molecule type" value="Genomic_DNA"/>
</dbReference>
<dbReference type="GO" id="GO:0003714">
    <property type="term" value="F:transcription corepressor activity"/>
    <property type="evidence" value="ECO:0007669"/>
    <property type="project" value="TreeGrafter"/>
</dbReference>
<dbReference type="GO" id="GO:0016605">
    <property type="term" value="C:PML body"/>
    <property type="evidence" value="ECO:0007669"/>
    <property type="project" value="TreeGrafter"/>
</dbReference>
<keyword evidence="1" id="KW-0175">Coiled coil</keyword>
<dbReference type="InterPro" id="IPR046378">
    <property type="entry name" value="DAXX_histone-bd"/>
</dbReference>
<dbReference type="AlphaFoldDB" id="A0AA38I3E3"/>
<evidence type="ECO:0000313" key="4">
    <source>
        <dbReference type="EMBL" id="KAJ3648528.1"/>
    </source>
</evidence>
<evidence type="ECO:0000259" key="3">
    <source>
        <dbReference type="Pfam" id="PF20920"/>
    </source>
</evidence>